<dbReference type="InterPro" id="IPR027417">
    <property type="entry name" value="P-loop_NTPase"/>
</dbReference>
<proteinExistence type="predicted"/>
<dbReference type="SUPFAM" id="SSF54211">
    <property type="entry name" value="Ribosomal protein S5 domain 2-like"/>
    <property type="match status" value="2"/>
</dbReference>
<sequence length="604" mass="65302">MQKPWPGLCAVSKMQTLRVLLSRKEVFLPSDSKLHLCPLNSLLAVQRCCGCQPIISSFFPRAFYSGEQFPNGEEDDPAARVWSLQYPEQIVTSSESGESAEEGGSRERKILRKGNLDVIKRVGDSGQGDGDLWKRRPHGWSSSSGERFGGRKVKERGRSCWLCTECGAEHGQWWGACPSCRTVGSVKQSVEDRIGKLSGKLTFGDVSSAMVPVSLADVNKGKNQSDWRIQLCGQFGMEVARVLGGGLVPGSLVLVGGDPGVGKSTLLLQVAAIFAQEHGCGGPTRVLYVSGLTYTEAQDILDKAQDLSSGVLIVDSIQTLYLRGSTGSAGSIMQIGHVTKTGDIAGPGMLEHMVDVVLYMEGERYSSYRLLRSVKNRFGSTDELGLLEMKESGLQAVSNPSEMFLSQNYFDSEILTGVAIAAVIDGSRTFVIEIQALCVCGLSFPRSKAIVNGIKESRAHMIIAVLMKQAGLKLQDNAVFLNVVSGFKLEETAGDLAIAAAICSSTSLEFFFLSEEHKNSPLINSFLEFPVPHDCAFIGEIGLGGELRMVPRIDKRVTTAAQLGFKKCVVPKAAENILIPLGLDITIIGCRTFKDVINTVFTID</sequence>
<gene>
    <name evidence="3" type="ORF">AXF42_Ash005258</name>
</gene>
<keyword evidence="4" id="KW-1185">Reference proteome</keyword>
<dbReference type="SUPFAM" id="SSF52540">
    <property type="entry name" value="P-loop containing nucleoside triphosphate hydrolases"/>
    <property type="match status" value="1"/>
</dbReference>
<reference evidence="3 4" key="1">
    <citation type="journal article" date="2017" name="Nature">
        <title>The Apostasia genome and the evolution of orchids.</title>
        <authorList>
            <person name="Zhang G.Q."/>
            <person name="Liu K.W."/>
            <person name="Li Z."/>
            <person name="Lohaus R."/>
            <person name="Hsiao Y.Y."/>
            <person name="Niu S.C."/>
            <person name="Wang J.Y."/>
            <person name="Lin Y.C."/>
            <person name="Xu Q."/>
            <person name="Chen L.J."/>
            <person name="Yoshida K."/>
            <person name="Fujiwara S."/>
            <person name="Wang Z.W."/>
            <person name="Zhang Y.Q."/>
            <person name="Mitsuda N."/>
            <person name="Wang M."/>
            <person name="Liu G.H."/>
            <person name="Pecoraro L."/>
            <person name="Huang H.X."/>
            <person name="Xiao X.J."/>
            <person name="Lin M."/>
            <person name="Wu X.Y."/>
            <person name="Wu W.L."/>
            <person name="Chen Y.Y."/>
            <person name="Chang S.B."/>
            <person name="Sakamoto S."/>
            <person name="Ohme-Takagi M."/>
            <person name="Yagi M."/>
            <person name="Zeng S.J."/>
            <person name="Shen C.Y."/>
            <person name="Yeh C.M."/>
            <person name="Luo Y.B."/>
            <person name="Tsai W.C."/>
            <person name="Van de Peer Y."/>
            <person name="Liu Z.J."/>
        </authorList>
    </citation>
    <scope>NUCLEOTIDE SEQUENCE [LARGE SCALE GENOMIC DNA]</scope>
    <source>
        <strain evidence="4">cv. Shenzhen</strain>
        <tissue evidence="3">Stem</tissue>
    </source>
</reference>
<name>A0A2I0B6D9_9ASPA</name>
<evidence type="ECO:0000313" key="3">
    <source>
        <dbReference type="EMBL" id="PKA63363.1"/>
    </source>
</evidence>
<dbReference type="PANTHER" id="PTHR32472:SF10">
    <property type="entry name" value="DNA REPAIR PROTEIN RADA-LIKE PROTEIN"/>
    <property type="match status" value="1"/>
</dbReference>
<dbReference type="SMART" id="SM00382">
    <property type="entry name" value="AAA"/>
    <property type="match status" value="1"/>
</dbReference>
<accession>A0A2I0B6D9</accession>
<feature type="domain" description="AAA+ ATPase" evidence="2">
    <location>
        <begin position="249"/>
        <end position="364"/>
    </location>
</feature>
<organism evidence="3 4">
    <name type="scientific">Apostasia shenzhenica</name>
    <dbReference type="NCBI Taxonomy" id="1088818"/>
    <lineage>
        <taxon>Eukaryota</taxon>
        <taxon>Viridiplantae</taxon>
        <taxon>Streptophyta</taxon>
        <taxon>Embryophyta</taxon>
        <taxon>Tracheophyta</taxon>
        <taxon>Spermatophyta</taxon>
        <taxon>Magnoliopsida</taxon>
        <taxon>Liliopsida</taxon>
        <taxon>Asparagales</taxon>
        <taxon>Orchidaceae</taxon>
        <taxon>Apostasioideae</taxon>
        <taxon>Apostasia</taxon>
    </lineage>
</organism>
<dbReference type="STRING" id="1088818.A0A2I0B6D9"/>
<protein>
    <recommendedName>
        <fullName evidence="2">AAA+ ATPase domain-containing protein</fullName>
    </recommendedName>
</protein>
<dbReference type="InterPro" id="IPR014721">
    <property type="entry name" value="Ribsml_uS5_D2-typ_fold_subgr"/>
</dbReference>
<dbReference type="InterPro" id="IPR003593">
    <property type="entry name" value="AAA+_ATPase"/>
</dbReference>
<dbReference type="PANTHER" id="PTHR32472">
    <property type="entry name" value="DNA REPAIR PROTEIN RADA"/>
    <property type="match status" value="1"/>
</dbReference>
<dbReference type="GO" id="GO:0000725">
    <property type="term" value="P:recombinational repair"/>
    <property type="evidence" value="ECO:0007669"/>
    <property type="project" value="TreeGrafter"/>
</dbReference>
<dbReference type="Proteomes" id="UP000236161">
    <property type="component" value="Unassembled WGS sequence"/>
</dbReference>
<dbReference type="Pfam" id="PF13481">
    <property type="entry name" value="AAA_25"/>
    <property type="match status" value="1"/>
</dbReference>
<dbReference type="Gene3D" id="3.40.50.300">
    <property type="entry name" value="P-loop containing nucleotide triphosphate hydrolases"/>
    <property type="match status" value="2"/>
</dbReference>
<dbReference type="OrthoDB" id="41505at2759"/>
<evidence type="ECO:0000256" key="1">
    <source>
        <dbReference type="SAM" id="MobiDB-lite"/>
    </source>
</evidence>
<dbReference type="InterPro" id="IPR020568">
    <property type="entry name" value="Ribosomal_Su5_D2-typ_SF"/>
</dbReference>
<feature type="region of interest" description="Disordered" evidence="1">
    <location>
        <begin position="127"/>
        <end position="148"/>
    </location>
</feature>
<evidence type="ECO:0000259" key="2">
    <source>
        <dbReference type="SMART" id="SM00382"/>
    </source>
</evidence>
<dbReference type="AlphaFoldDB" id="A0A2I0B6D9"/>
<dbReference type="Pfam" id="PF13541">
    <property type="entry name" value="ChlI"/>
    <property type="match status" value="1"/>
</dbReference>
<dbReference type="Gene3D" id="3.30.230.10">
    <property type="match status" value="1"/>
</dbReference>
<dbReference type="EMBL" id="KZ451908">
    <property type="protein sequence ID" value="PKA63363.1"/>
    <property type="molecule type" value="Genomic_DNA"/>
</dbReference>
<evidence type="ECO:0000313" key="4">
    <source>
        <dbReference type="Proteomes" id="UP000236161"/>
    </source>
</evidence>
<dbReference type="PRINTS" id="PR01874">
    <property type="entry name" value="DNAREPAIRADA"/>
</dbReference>